<dbReference type="PANTHER" id="PTHR11188">
    <property type="entry name" value="ARRESTIN DOMAIN CONTAINING PROTEIN"/>
    <property type="match status" value="1"/>
</dbReference>
<dbReference type="PANTHER" id="PTHR11188:SF17">
    <property type="entry name" value="FI21816P1"/>
    <property type="match status" value="1"/>
</dbReference>
<evidence type="ECO:0000313" key="4">
    <source>
        <dbReference type="Proteomes" id="UP000265703"/>
    </source>
</evidence>
<organism evidence="3 4">
    <name type="scientific">Glomus cerebriforme</name>
    <dbReference type="NCBI Taxonomy" id="658196"/>
    <lineage>
        <taxon>Eukaryota</taxon>
        <taxon>Fungi</taxon>
        <taxon>Fungi incertae sedis</taxon>
        <taxon>Mucoromycota</taxon>
        <taxon>Glomeromycotina</taxon>
        <taxon>Glomeromycetes</taxon>
        <taxon>Glomerales</taxon>
        <taxon>Glomeraceae</taxon>
        <taxon>Glomus</taxon>
    </lineage>
</organism>
<dbReference type="EMBL" id="QKYT01000057">
    <property type="protein sequence ID" value="RIA95674.1"/>
    <property type="molecule type" value="Genomic_DNA"/>
</dbReference>
<accession>A0A397TLF1</accession>
<dbReference type="GO" id="GO:0070086">
    <property type="term" value="P:ubiquitin-dependent endocytosis"/>
    <property type="evidence" value="ECO:0007669"/>
    <property type="project" value="TreeGrafter"/>
</dbReference>
<proteinExistence type="predicted"/>
<dbReference type="Proteomes" id="UP000265703">
    <property type="component" value="Unassembled WGS sequence"/>
</dbReference>
<dbReference type="InterPro" id="IPR014752">
    <property type="entry name" value="Arrestin-like_C"/>
</dbReference>
<dbReference type="AlphaFoldDB" id="A0A397TLF1"/>
<dbReference type="STRING" id="658196.A0A397TLF1"/>
<dbReference type="GO" id="GO:0005886">
    <property type="term" value="C:plasma membrane"/>
    <property type="evidence" value="ECO:0007669"/>
    <property type="project" value="TreeGrafter"/>
</dbReference>
<gene>
    <name evidence="3" type="ORF">C1645_860870</name>
</gene>
<dbReference type="Pfam" id="PF00339">
    <property type="entry name" value="Arrestin_N"/>
    <property type="match status" value="1"/>
</dbReference>
<reference evidence="3 4" key="1">
    <citation type="submission" date="2018-06" db="EMBL/GenBank/DDBJ databases">
        <title>Comparative genomics reveals the genomic features of Rhizophagus irregularis, R. cerebriforme, R. diaphanum and Gigaspora rosea, and their symbiotic lifestyle signature.</title>
        <authorList>
            <person name="Morin E."/>
            <person name="San Clemente H."/>
            <person name="Chen E.C.H."/>
            <person name="De La Providencia I."/>
            <person name="Hainaut M."/>
            <person name="Kuo A."/>
            <person name="Kohler A."/>
            <person name="Murat C."/>
            <person name="Tang N."/>
            <person name="Roy S."/>
            <person name="Loubradou J."/>
            <person name="Henrissat B."/>
            <person name="Grigoriev I.V."/>
            <person name="Corradi N."/>
            <person name="Roux C."/>
            <person name="Martin F.M."/>
        </authorList>
    </citation>
    <scope>NUCLEOTIDE SEQUENCE [LARGE SCALE GENOMIC DNA]</scope>
    <source>
        <strain evidence="3 4">DAOM 227022</strain>
    </source>
</reference>
<sequence>MFNKNKKSISLEIILDDDFNGMMYGLPEESLGCKLSGKVILNNRNPLTTKHLLFIFVGKISVSCGPPMSSSRPEYSEIKTIFRKECVFHNSGTSNKRIPAGTHEYYFEFDLPGNLPSSFKGIRGKIEYYCTAILARPVFHNDLTVKKTVNIKRCLMDETRAAQVHHTTFTEGLLDEKIRYQISYPIMAFREGGLVQYEISLKSTNPNIVIESIEYGLKEQIHYHTTGEEGVTIIANVNEDRYPLGKRQIKFDSNDASPITTNFRLCPWVNFDVDTQLINIKHKLSFTVYVSEIINNETFFTERRFSAPTGRAHRIVSFSLLSSSNNNNNYINNNNINTNNNNTNNNNNNNNNNSNSNSNRRNLRNSRTFSLSNIINSQRTEFITKVETKRLHFEVPIIITAKSCKPPSTPPYAFVDRPPAYAIASMVPPPPEYFEIGTEFSPGNYISNDSNDYVEYDFE</sequence>
<comment type="caution">
    <text evidence="3">The sequence shown here is derived from an EMBL/GenBank/DDBJ whole genome shotgun (WGS) entry which is preliminary data.</text>
</comment>
<dbReference type="GO" id="GO:0005829">
    <property type="term" value="C:cytosol"/>
    <property type="evidence" value="ECO:0007669"/>
    <property type="project" value="TreeGrafter"/>
</dbReference>
<dbReference type="GO" id="GO:0031625">
    <property type="term" value="F:ubiquitin protein ligase binding"/>
    <property type="evidence" value="ECO:0007669"/>
    <property type="project" value="TreeGrafter"/>
</dbReference>
<dbReference type="InterPro" id="IPR011021">
    <property type="entry name" value="Arrestin-like_N"/>
</dbReference>
<dbReference type="OrthoDB" id="2333384at2759"/>
<protein>
    <submittedName>
        <fullName evidence="3">S-antigen, N-terminal domain-containing protein</fullName>
    </submittedName>
</protein>
<dbReference type="Gene3D" id="2.60.40.640">
    <property type="match status" value="1"/>
</dbReference>
<evidence type="ECO:0000313" key="3">
    <source>
        <dbReference type="EMBL" id="RIA95674.1"/>
    </source>
</evidence>
<dbReference type="SUPFAM" id="SSF81296">
    <property type="entry name" value="E set domains"/>
    <property type="match status" value="1"/>
</dbReference>
<evidence type="ECO:0000256" key="1">
    <source>
        <dbReference type="SAM" id="MobiDB-lite"/>
    </source>
</evidence>
<evidence type="ECO:0000259" key="2">
    <source>
        <dbReference type="Pfam" id="PF00339"/>
    </source>
</evidence>
<dbReference type="InterPro" id="IPR014756">
    <property type="entry name" value="Ig_E-set"/>
</dbReference>
<dbReference type="InterPro" id="IPR050357">
    <property type="entry name" value="Arrestin_domain-protein"/>
</dbReference>
<name>A0A397TLF1_9GLOM</name>
<feature type="domain" description="Arrestin-like N-terminal" evidence="2">
    <location>
        <begin position="34"/>
        <end position="142"/>
    </location>
</feature>
<dbReference type="GO" id="GO:0030674">
    <property type="term" value="F:protein-macromolecule adaptor activity"/>
    <property type="evidence" value="ECO:0007669"/>
    <property type="project" value="TreeGrafter"/>
</dbReference>
<keyword evidence="4" id="KW-1185">Reference proteome</keyword>
<feature type="region of interest" description="Disordered" evidence="1">
    <location>
        <begin position="331"/>
        <end position="363"/>
    </location>
</feature>